<dbReference type="Gene3D" id="1.10.20.10">
    <property type="entry name" value="Histone, subunit A"/>
    <property type="match status" value="2"/>
</dbReference>
<organism evidence="8 9">
    <name type="scientific">Acaulospora morrowiae</name>
    <dbReference type="NCBI Taxonomy" id="94023"/>
    <lineage>
        <taxon>Eukaryota</taxon>
        <taxon>Fungi</taxon>
        <taxon>Fungi incertae sedis</taxon>
        <taxon>Mucoromycota</taxon>
        <taxon>Glomeromycotina</taxon>
        <taxon>Glomeromycetes</taxon>
        <taxon>Diversisporales</taxon>
        <taxon>Acaulosporaceae</taxon>
        <taxon>Acaulospora</taxon>
    </lineage>
</organism>
<dbReference type="InterPro" id="IPR009072">
    <property type="entry name" value="Histone-fold"/>
</dbReference>
<dbReference type="GO" id="GO:0046982">
    <property type="term" value="F:protein heterodimerization activity"/>
    <property type="evidence" value="ECO:0007669"/>
    <property type="project" value="InterPro"/>
</dbReference>
<dbReference type="InterPro" id="IPR003228">
    <property type="entry name" value="TFIID_TAF12_dom"/>
</dbReference>
<dbReference type="GO" id="GO:0051123">
    <property type="term" value="P:RNA polymerase II preinitiation complex assembly"/>
    <property type="evidence" value="ECO:0007669"/>
    <property type="project" value="TreeGrafter"/>
</dbReference>
<feature type="non-terminal residue" evidence="8">
    <location>
        <position position="1"/>
    </location>
</feature>
<evidence type="ECO:0000259" key="7">
    <source>
        <dbReference type="Pfam" id="PF03847"/>
    </source>
</evidence>
<feature type="compositionally biased region" description="Polar residues" evidence="6">
    <location>
        <begin position="26"/>
        <end position="37"/>
    </location>
</feature>
<dbReference type="AlphaFoldDB" id="A0A9N9IY71"/>
<evidence type="ECO:0000256" key="2">
    <source>
        <dbReference type="ARBA" id="ARBA00007530"/>
    </source>
</evidence>
<dbReference type="GO" id="GO:0017025">
    <property type="term" value="F:TBP-class protein binding"/>
    <property type="evidence" value="ECO:0007669"/>
    <property type="project" value="TreeGrafter"/>
</dbReference>
<evidence type="ECO:0000256" key="1">
    <source>
        <dbReference type="ARBA" id="ARBA00004123"/>
    </source>
</evidence>
<dbReference type="SUPFAM" id="SSF47113">
    <property type="entry name" value="Histone-fold"/>
    <property type="match status" value="1"/>
</dbReference>
<dbReference type="Proteomes" id="UP000789342">
    <property type="component" value="Unassembled WGS sequence"/>
</dbReference>
<dbReference type="OrthoDB" id="2193432at2759"/>
<feature type="non-terminal residue" evidence="8">
    <location>
        <position position="261"/>
    </location>
</feature>
<dbReference type="GO" id="GO:0005669">
    <property type="term" value="C:transcription factor TFIID complex"/>
    <property type="evidence" value="ECO:0007669"/>
    <property type="project" value="InterPro"/>
</dbReference>
<dbReference type="PANTHER" id="PTHR12264:SF21">
    <property type="entry name" value="TRANSCRIPTION INITIATION FACTOR TFIID SUBUNIT 12"/>
    <property type="match status" value="1"/>
</dbReference>
<protein>
    <submittedName>
        <fullName evidence="8">3472_t:CDS:1</fullName>
    </submittedName>
</protein>
<dbReference type="GO" id="GO:0003677">
    <property type="term" value="F:DNA binding"/>
    <property type="evidence" value="ECO:0007669"/>
    <property type="project" value="TreeGrafter"/>
</dbReference>
<keyword evidence="3" id="KW-0805">Transcription regulation</keyword>
<accession>A0A9N9IY71</accession>
<dbReference type="PANTHER" id="PTHR12264">
    <property type="entry name" value="TRANSCRIPTION INITIATION FACTOR TFIID SUBUNIT 12"/>
    <property type="match status" value="1"/>
</dbReference>
<comment type="subcellular location">
    <subcellularLocation>
        <location evidence="1">Nucleus</location>
    </subcellularLocation>
</comment>
<reference evidence="8" key="1">
    <citation type="submission" date="2021-06" db="EMBL/GenBank/DDBJ databases">
        <authorList>
            <person name="Kallberg Y."/>
            <person name="Tangrot J."/>
            <person name="Rosling A."/>
        </authorList>
    </citation>
    <scope>NUCLEOTIDE SEQUENCE</scope>
    <source>
        <strain evidence="8">CL551</strain>
    </source>
</reference>
<keyword evidence="4" id="KW-0804">Transcription</keyword>
<comment type="caution">
    <text evidence="8">The sequence shown here is derived from an EMBL/GenBank/DDBJ whole genome shotgun (WGS) entry which is preliminary data.</text>
</comment>
<sequence>TMPPSPLTQQPSQPPQSQPPRLTQQKQIHPLSSQHVMNPSIMDIDSLPGTSPKIIPRPVSDVMSATSVGIGGLPPRQITPIAPANQNNLLSSIVINKMQSISGIRNPNLPETPASLSLLELDDGDRQLLSKRKIQQLVDQIDPKERLEPEVEDVCIQIHGTQNCSSERLQCTLILLEIADEFISSVSSFACLLAKHRKSDTLEVKDLQLHLERNWNIRIPGFASDEIRSVRKTIPNAHQQKLLAVNTAKANKAQIATMAPT</sequence>
<feature type="compositionally biased region" description="Pro residues" evidence="6">
    <location>
        <begin position="1"/>
        <end position="18"/>
    </location>
</feature>
<evidence type="ECO:0000313" key="8">
    <source>
        <dbReference type="EMBL" id="CAG8756633.1"/>
    </source>
</evidence>
<proteinExistence type="inferred from homology"/>
<gene>
    <name evidence="8" type="ORF">AMORRO_LOCUS15638</name>
</gene>
<feature type="domain" description="Transcription initiation factor TFIID subunit 12" evidence="7">
    <location>
        <begin position="174"/>
        <end position="217"/>
    </location>
</feature>
<evidence type="ECO:0000256" key="5">
    <source>
        <dbReference type="ARBA" id="ARBA00023242"/>
    </source>
</evidence>
<evidence type="ECO:0000256" key="4">
    <source>
        <dbReference type="ARBA" id="ARBA00023163"/>
    </source>
</evidence>
<dbReference type="InterPro" id="IPR037794">
    <property type="entry name" value="TAF12"/>
</dbReference>
<feature type="region of interest" description="Disordered" evidence="6">
    <location>
        <begin position="1"/>
        <end position="53"/>
    </location>
</feature>
<evidence type="ECO:0000256" key="3">
    <source>
        <dbReference type="ARBA" id="ARBA00023015"/>
    </source>
</evidence>
<dbReference type="GO" id="GO:0000124">
    <property type="term" value="C:SAGA complex"/>
    <property type="evidence" value="ECO:0007669"/>
    <property type="project" value="InterPro"/>
</dbReference>
<keyword evidence="5" id="KW-0539">Nucleus</keyword>
<dbReference type="Pfam" id="PF03847">
    <property type="entry name" value="TFIID_20kDa"/>
    <property type="match status" value="1"/>
</dbReference>
<comment type="similarity">
    <text evidence="2">Belongs to the TAF12 family.</text>
</comment>
<name>A0A9N9IY71_9GLOM</name>
<dbReference type="EMBL" id="CAJVPV010038413">
    <property type="protein sequence ID" value="CAG8756633.1"/>
    <property type="molecule type" value="Genomic_DNA"/>
</dbReference>
<keyword evidence="9" id="KW-1185">Reference proteome</keyword>
<evidence type="ECO:0000256" key="6">
    <source>
        <dbReference type="SAM" id="MobiDB-lite"/>
    </source>
</evidence>
<evidence type="ECO:0000313" key="9">
    <source>
        <dbReference type="Proteomes" id="UP000789342"/>
    </source>
</evidence>
<dbReference type="CDD" id="cd07981">
    <property type="entry name" value="HFD_TAF12"/>
    <property type="match status" value="1"/>
</dbReference>